<evidence type="ECO:0000256" key="22">
    <source>
        <dbReference type="ARBA" id="ARBA00023167"/>
    </source>
</evidence>
<keyword evidence="21" id="KW-0457">Lysine biosynthesis</keyword>
<keyword evidence="17" id="KW-0521">NADP</keyword>
<dbReference type="InterPro" id="IPR036393">
    <property type="entry name" value="AceGlu_kinase-like_sf"/>
</dbReference>
<comment type="similarity">
    <text evidence="7">In the C-terminal section; belongs to the homoserine dehydrogenase family.</text>
</comment>
<dbReference type="Gene3D" id="3.40.50.720">
    <property type="entry name" value="NAD(P)-binding Rossmann-like Domain"/>
    <property type="match status" value="1"/>
</dbReference>
<evidence type="ECO:0000256" key="25">
    <source>
        <dbReference type="ARBA" id="ARBA00048561"/>
    </source>
</evidence>
<protein>
    <submittedName>
        <fullName evidence="28">Bifunctional aspartate kinase/homoserine dehydrogenase I</fullName>
    </submittedName>
</protein>
<evidence type="ECO:0000256" key="2">
    <source>
        <dbReference type="ARBA" id="ARBA00004766"/>
    </source>
</evidence>
<dbReference type="SUPFAM" id="SSF55347">
    <property type="entry name" value="Glyceraldehyde-3-phosphate dehydrogenase-like, C-terminal domain"/>
    <property type="match status" value="1"/>
</dbReference>
<evidence type="ECO:0000256" key="12">
    <source>
        <dbReference type="ARBA" id="ARBA00022697"/>
    </source>
</evidence>
<comment type="similarity">
    <text evidence="8">In the N-terminal section; belongs to the aspartokinase family.</text>
</comment>
<dbReference type="InterPro" id="IPR045865">
    <property type="entry name" value="ACT-like_dom_sf"/>
</dbReference>
<evidence type="ECO:0000256" key="8">
    <source>
        <dbReference type="ARBA" id="ARBA00010046"/>
    </source>
</evidence>
<keyword evidence="12" id="KW-0791">Threonine biosynthesis</keyword>
<accession>A0ABP9D8G3</accession>
<proteinExistence type="inferred from homology"/>
<keyword evidence="19" id="KW-0520">NAD</keyword>
<dbReference type="PIRSF" id="PIRSF000727">
    <property type="entry name" value="ThrA"/>
    <property type="match status" value="1"/>
</dbReference>
<evidence type="ECO:0000256" key="9">
    <source>
        <dbReference type="ARBA" id="ARBA00011881"/>
    </source>
</evidence>
<dbReference type="SUPFAM" id="SSF51735">
    <property type="entry name" value="NAD(P)-binding Rossmann-fold domains"/>
    <property type="match status" value="1"/>
</dbReference>
<dbReference type="PROSITE" id="PS51671">
    <property type="entry name" value="ACT"/>
    <property type="match status" value="1"/>
</dbReference>
<dbReference type="InterPro" id="IPR002912">
    <property type="entry name" value="ACT_dom"/>
</dbReference>
<comment type="pathway">
    <text evidence="6">Amino-acid biosynthesis; L-threonine biosynthesis; L-threonine from L-aspartate: step 1/5.</text>
</comment>
<dbReference type="GO" id="GO:0016301">
    <property type="term" value="F:kinase activity"/>
    <property type="evidence" value="ECO:0007669"/>
    <property type="project" value="UniProtKB-KW"/>
</dbReference>
<comment type="pathway">
    <text evidence="2">Amino-acid biosynthesis; L-lysine biosynthesis via DAP pathway; (S)-tetrahydrodipicolinate from L-aspartate: step 1/4.</text>
</comment>
<keyword evidence="11" id="KW-0808">Transferase</keyword>
<dbReference type="RefSeq" id="WP_345370775.1">
    <property type="nucleotide sequence ID" value="NZ_BAABJX010000024.1"/>
</dbReference>
<evidence type="ECO:0000256" key="14">
    <source>
        <dbReference type="ARBA" id="ARBA00022741"/>
    </source>
</evidence>
<evidence type="ECO:0000256" key="21">
    <source>
        <dbReference type="ARBA" id="ARBA00023154"/>
    </source>
</evidence>
<dbReference type="PANTHER" id="PTHR43070:SF5">
    <property type="entry name" value="HOMOSERINE DEHYDROGENASE"/>
    <property type="match status" value="1"/>
</dbReference>
<comment type="catalytic activity">
    <reaction evidence="26">
        <text>L-homoserine + NADP(+) = L-aspartate 4-semialdehyde + NADPH + H(+)</text>
        <dbReference type="Rhea" id="RHEA:15761"/>
        <dbReference type="ChEBI" id="CHEBI:15378"/>
        <dbReference type="ChEBI" id="CHEBI:57476"/>
        <dbReference type="ChEBI" id="CHEBI:57783"/>
        <dbReference type="ChEBI" id="CHEBI:58349"/>
        <dbReference type="ChEBI" id="CHEBI:537519"/>
        <dbReference type="EC" id="1.1.1.3"/>
    </reaction>
    <physiologicalReaction direction="right-to-left" evidence="26">
        <dbReference type="Rhea" id="RHEA:15763"/>
    </physiologicalReaction>
</comment>
<dbReference type="Pfam" id="PF00696">
    <property type="entry name" value="AA_kinase"/>
    <property type="match status" value="1"/>
</dbReference>
<dbReference type="EMBL" id="BAABJX010000024">
    <property type="protein sequence ID" value="GAA4831589.1"/>
    <property type="molecule type" value="Genomic_DNA"/>
</dbReference>
<evidence type="ECO:0000256" key="19">
    <source>
        <dbReference type="ARBA" id="ARBA00023027"/>
    </source>
</evidence>
<dbReference type="NCBIfam" id="NF006959">
    <property type="entry name" value="PRK09436.1"/>
    <property type="match status" value="1"/>
</dbReference>
<dbReference type="Proteomes" id="UP001500298">
    <property type="component" value="Unassembled WGS sequence"/>
</dbReference>
<gene>
    <name evidence="28" type="primary">thrA</name>
    <name evidence="28" type="ORF">GCM10023331_16050</name>
</gene>
<dbReference type="PROSITE" id="PS01042">
    <property type="entry name" value="HOMOSER_DHGENASE"/>
    <property type="match status" value="1"/>
</dbReference>
<dbReference type="CDD" id="cd04922">
    <property type="entry name" value="ACT_AKi-HSDH-ThrA_2"/>
    <property type="match status" value="1"/>
</dbReference>
<dbReference type="Pfam" id="PF00742">
    <property type="entry name" value="Homoserine_dh"/>
    <property type="match status" value="1"/>
</dbReference>
<evidence type="ECO:0000256" key="23">
    <source>
        <dbReference type="ARBA" id="ARBA00023268"/>
    </source>
</evidence>
<keyword evidence="22" id="KW-0486">Methionine biosynthesis</keyword>
<dbReference type="InterPro" id="IPR054352">
    <property type="entry name" value="ACT_Aspartokinase"/>
</dbReference>
<evidence type="ECO:0000256" key="1">
    <source>
        <dbReference type="ARBA" id="ARBA00001920"/>
    </source>
</evidence>
<evidence type="ECO:0000256" key="6">
    <source>
        <dbReference type="ARBA" id="ARBA00005139"/>
    </source>
</evidence>
<keyword evidence="13" id="KW-0479">Metal-binding</keyword>
<dbReference type="InterPro" id="IPR005106">
    <property type="entry name" value="Asp/hSer_DH_NAD-bd"/>
</dbReference>
<evidence type="ECO:0000313" key="28">
    <source>
        <dbReference type="EMBL" id="GAA4831589.1"/>
    </source>
</evidence>
<keyword evidence="18" id="KW-0560">Oxidoreductase</keyword>
<sequence length="821" mass="89034">MLLLKFGGTSVGSAESIREVCKILKSYKEEGKRCGIVVSAMSGVTNKLIAMGQKASVGDEHYLTLLKEVEELHFSAIRELLLVSAQSPMLAQVKRLLNELEDLLRGISMLRELSLRSLDTVQSFGERMSSAIIAQYLTQEGVPAIQLDARTVVKTNRSFGYAKVDFLKTNANIVRYFEDTKEYPVITGFIGSTEEGETTTLGRGGSDYSAAIFGAALDAESIEIWTDVDGVMTADPRVVKDAFTLSQISYEEAMEMSHFGAKVIYPPTLQPAFQKKIPLYIKNTFNPSFIGTRISVETGHNDLPVKGISSIKDIALLTLKGSGMVGVSGVSSRLFGALAKEDISVVLITQASSEHSITFAVAPEFASKAQTIVNQEFIGEISAGKIDAIEAERDLSVIAIIGENMKATPGIAAAKFSALGKNGINVRAIAQGSSELNISAVIPQRDVAKAVNALHEAFFLSNKMTLNVFMLGWGLIGSTLLKQIKEQAQYLQEEQGLKINVVGVANTSKMYFDENGIDLSLSKEEVLAAGESSDTLKFIERVKALNLPNSVFVDCTAGKDAVERYKDILSESISICTPNKLANSGPLRVYKELQQVAAYRKVKFMYETNVGAGLPVISPLNDLKNSGDRILKIEGILSGTLSYIFNSYKLGTSFAQIVKDAKEKGFTEPDPRDDLSGTDVARKILILAREAGFDIEPEEIEVENILPQECVDAPTVEEFLTALTNNEHVFEERMVAAAEDGKVLRFVASLEDGKAKVGLKAVAEDHPFYHLSGSDNMVVFTTRRYCSEPLVVKGPGAGAEVTAAGVFAEIITIGNYLTHAQ</sequence>
<dbReference type="CDD" id="cd04921">
    <property type="entry name" value="ACT_AKi-HSDH-ThrA-like_1"/>
    <property type="match status" value="1"/>
</dbReference>
<dbReference type="NCBIfam" id="NF007003">
    <property type="entry name" value="PRK09466.1"/>
    <property type="match status" value="1"/>
</dbReference>
<evidence type="ECO:0000256" key="17">
    <source>
        <dbReference type="ARBA" id="ARBA00022857"/>
    </source>
</evidence>
<evidence type="ECO:0000256" key="10">
    <source>
        <dbReference type="ARBA" id="ARBA00022605"/>
    </source>
</evidence>
<evidence type="ECO:0000256" key="3">
    <source>
        <dbReference type="ARBA" id="ARBA00004986"/>
    </source>
</evidence>
<keyword evidence="16" id="KW-0067">ATP-binding</keyword>
<dbReference type="InterPro" id="IPR019811">
    <property type="entry name" value="HDH_CS"/>
</dbReference>
<dbReference type="Gene3D" id="3.30.2130.10">
    <property type="entry name" value="VC0802-like"/>
    <property type="match status" value="1"/>
</dbReference>
<comment type="pathway">
    <text evidence="3">Amino-acid biosynthesis; L-methionine biosynthesis via de novo pathway; L-homoserine from L-aspartate: step 1/3.</text>
</comment>
<evidence type="ECO:0000256" key="24">
    <source>
        <dbReference type="ARBA" id="ARBA00044938"/>
    </source>
</evidence>
<dbReference type="InterPro" id="IPR018042">
    <property type="entry name" value="Aspartate_kinase_CS"/>
</dbReference>
<evidence type="ECO:0000256" key="18">
    <source>
        <dbReference type="ARBA" id="ARBA00023002"/>
    </source>
</evidence>
<reference evidence="29" key="1">
    <citation type="journal article" date="2019" name="Int. J. Syst. Evol. Microbiol.">
        <title>The Global Catalogue of Microorganisms (GCM) 10K type strain sequencing project: providing services to taxonomists for standard genome sequencing and annotation.</title>
        <authorList>
            <consortium name="The Broad Institute Genomics Platform"/>
            <consortium name="The Broad Institute Genome Sequencing Center for Infectious Disease"/>
            <person name="Wu L."/>
            <person name="Ma J."/>
        </authorList>
    </citation>
    <scope>NUCLEOTIDE SEQUENCE [LARGE SCALE GENOMIC DNA]</scope>
    <source>
        <strain evidence="29">JCM 18326</strain>
    </source>
</reference>
<dbReference type="Pfam" id="PF22468">
    <property type="entry name" value="ACT_9"/>
    <property type="match status" value="2"/>
</dbReference>
<dbReference type="InterPro" id="IPR001341">
    <property type="entry name" value="Asp_kinase"/>
</dbReference>
<comment type="pathway">
    <text evidence="4">Amino-acid biosynthesis; L-threonine biosynthesis; L-threonine from L-aspartate: step 3/5.</text>
</comment>
<dbReference type="PANTHER" id="PTHR43070">
    <property type="match status" value="1"/>
</dbReference>
<evidence type="ECO:0000256" key="13">
    <source>
        <dbReference type="ARBA" id="ARBA00022723"/>
    </source>
</evidence>
<dbReference type="InterPro" id="IPR011147">
    <property type="entry name" value="Bifunc_Aspkin/hSer_DH"/>
</dbReference>
<dbReference type="InterPro" id="IPR001342">
    <property type="entry name" value="HDH_cat"/>
</dbReference>
<dbReference type="CDD" id="cd04243">
    <property type="entry name" value="AAK_AK-HSDH-like"/>
    <property type="match status" value="1"/>
</dbReference>
<comment type="function">
    <text evidence="24">Bifunctional aspartate kinase and homoserine dehydrogenase that catalyzes the first and the third steps toward the synthesis of lysine, methionine and threonine from aspartate.</text>
</comment>
<evidence type="ECO:0000256" key="7">
    <source>
        <dbReference type="ARBA" id="ARBA00007952"/>
    </source>
</evidence>
<dbReference type="InterPro" id="IPR036291">
    <property type="entry name" value="NAD(P)-bd_dom_sf"/>
</dbReference>
<dbReference type="SUPFAM" id="SSF55021">
    <property type="entry name" value="ACT-like"/>
    <property type="match status" value="2"/>
</dbReference>
<keyword evidence="23" id="KW-0511">Multifunctional enzyme</keyword>
<dbReference type="SUPFAM" id="SSF53633">
    <property type="entry name" value="Carbamate kinase-like"/>
    <property type="match status" value="1"/>
</dbReference>
<evidence type="ECO:0000313" key="29">
    <source>
        <dbReference type="Proteomes" id="UP001500298"/>
    </source>
</evidence>
<comment type="cofactor">
    <cofactor evidence="1">
        <name>a metal cation</name>
        <dbReference type="ChEBI" id="CHEBI:25213"/>
    </cofactor>
</comment>
<keyword evidence="14" id="KW-0547">Nucleotide-binding</keyword>
<comment type="caution">
    <text evidence="28">The sequence shown here is derived from an EMBL/GenBank/DDBJ whole genome shotgun (WGS) entry which is preliminary data.</text>
</comment>
<evidence type="ECO:0000256" key="16">
    <source>
        <dbReference type="ARBA" id="ARBA00022840"/>
    </source>
</evidence>
<dbReference type="NCBIfam" id="TIGR00657">
    <property type="entry name" value="asp_kinases"/>
    <property type="match status" value="1"/>
</dbReference>
<organism evidence="28 29">
    <name type="scientific">Algivirga pacifica</name>
    <dbReference type="NCBI Taxonomy" id="1162670"/>
    <lineage>
        <taxon>Bacteria</taxon>
        <taxon>Pseudomonadati</taxon>
        <taxon>Bacteroidota</taxon>
        <taxon>Cytophagia</taxon>
        <taxon>Cytophagales</taxon>
        <taxon>Flammeovirgaceae</taxon>
        <taxon>Algivirga</taxon>
    </lineage>
</organism>
<comment type="catalytic activity">
    <reaction evidence="25">
        <text>L-aspartate + ATP = 4-phospho-L-aspartate + ADP</text>
        <dbReference type="Rhea" id="RHEA:23776"/>
        <dbReference type="ChEBI" id="CHEBI:29991"/>
        <dbReference type="ChEBI" id="CHEBI:30616"/>
        <dbReference type="ChEBI" id="CHEBI:57535"/>
        <dbReference type="ChEBI" id="CHEBI:456216"/>
        <dbReference type="EC" id="2.7.2.4"/>
    </reaction>
    <physiologicalReaction direction="left-to-right" evidence="25">
        <dbReference type="Rhea" id="RHEA:23777"/>
    </physiologicalReaction>
</comment>
<evidence type="ECO:0000259" key="27">
    <source>
        <dbReference type="PROSITE" id="PS51671"/>
    </source>
</evidence>
<dbReference type="InterPro" id="IPR001048">
    <property type="entry name" value="Asp/Glu/Uridylate_kinase"/>
</dbReference>
<dbReference type="Gene3D" id="3.30.360.10">
    <property type="entry name" value="Dihydrodipicolinate Reductase, domain 2"/>
    <property type="match status" value="1"/>
</dbReference>
<keyword evidence="10" id="KW-0028">Amino-acid biosynthesis</keyword>
<name>A0ABP9D8G3_9BACT</name>
<evidence type="ECO:0000256" key="4">
    <source>
        <dbReference type="ARBA" id="ARBA00005056"/>
    </source>
</evidence>
<keyword evidence="20" id="KW-0915">Sodium</keyword>
<evidence type="ECO:0000256" key="20">
    <source>
        <dbReference type="ARBA" id="ARBA00023053"/>
    </source>
</evidence>
<evidence type="ECO:0000256" key="5">
    <source>
        <dbReference type="ARBA" id="ARBA00005062"/>
    </source>
</evidence>
<dbReference type="InterPro" id="IPR049638">
    <property type="entry name" value="AK-HD"/>
</dbReference>
<keyword evidence="15 28" id="KW-0418">Kinase</keyword>
<keyword evidence="29" id="KW-1185">Reference proteome</keyword>
<dbReference type="Pfam" id="PF03447">
    <property type="entry name" value="NAD_binding_3"/>
    <property type="match status" value="1"/>
</dbReference>
<comment type="subunit">
    <text evidence="9">Homotetramer.</text>
</comment>
<dbReference type="Gene3D" id="3.40.1160.10">
    <property type="entry name" value="Acetylglutamate kinase-like"/>
    <property type="match status" value="1"/>
</dbReference>
<dbReference type="PROSITE" id="PS00324">
    <property type="entry name" value="ASPARTOKINASE"/>
    <property type="match status" value="1"/>
</dbReference>
<evidence type="ECO:0000256" key="11">
    <source>
        <dbReference type="ARBA" id="ARBA00022679"/>
    </source>
</evidence>
<feature type="domain" description="ACT" evidence="27">
    <location>
        <begin position="400"/>
        <end position="473"/>
    </location>
</feature>
<evidence type="ECO:0000256" key="26">
    <source>
        <dbReference type="ARBA" id="ARBA00048841"/>
    </source>
</evidence>
<comment type="pathway">
    <text evidence="5">Amino-acid biosynthesis; L-methionine biosynthesis via de novo pathway; L-homoserine from L-aspartate: step 3/3.</text>
</comment>
<evidence type="ECO:0000256" key="15">
    <source>
        <dbReference type="ARBA" id="ARBA00022777"/>
    </source>
</evidence>